<name>A0A8X7T1J7_9BASI</name>
<evidence type="ECO:0000256" key="2">
    <source>
        <dbReference type="SAM" id="SignalP"/>
    </source>
</evidence>
<evidence type="ECO:0000256" key="1">
    <source>
        <dbReference type="SAM" id="MobiDB-lite"/>
    </source>
</evidence>
<keyword evidence="4" id="KW-1185">Reference proteome</keyword>
<accession>A0A8X7T1J7</accession>
<organism evidence="3 4">
    <name type="scientific">Tilletia walkeri</name>
    <dbReference type="NCBI Taxonomy" id="117179"/>
    <lineage>
        <taxon>Eukaryota</taxon>
        <taxon>Fungi</taxon>
        <taxon>Dikarya</taxon>
        <taxon>Basidiomycota</taxon>
        <taxon>Ustilaginomycotina</taxon>
        <taxon>Exobasidiomycetes</taxon>
        <taxon>Tilletiales</taxon>
        <taxon>Tilletiaceae</taxon>
        <taxon>Tilletia</taxon>
    </lineage>
</organism>
<gene>
    <name evidence="3" type="ORF">A4X09_0g7542</name>
</gene>
<sequence>MKAALLFNLPFATLVLLAIVTAQVAQTAPVPVRNGISPSVVSRDAGHISSGALHHDEPTCPKTGCIGHSKAKPSGQAQTAEQPKPEGQSHP</sequence>
<dbReference type="EMBL" id="LWDG02000859">
    <property type="protein sequence ID" value="KAE8262061.1"/>
    <property type="molecule type" value="Genomic_DNA"/>
</dbReference>
<reference evidence="3" key="2">
    <citation type="journal article" date="2019" name="IMA Fungus">
        <title>Genome sequencing and comparison of five Tilletia species to identify candidate genes for the detection of regulated species infecting wheat.</title>
        <authorList>
            <person name="Nguyen H.D.T."/>
            <person name="Sultana T."/>
            <person name="Kesanakurti P."/>
            <person name="Hambleton S."/>
        </authorList>
    </citation>
    <scope>NUCLEOTIDE SEQUENCE</scope>
    <source>
        <strain evidence="3">DAOMC 236422</strain>
    </source>
</reference>
<dbReference type="Proteomes" id="UP000078113">
    <property type="component" value="Unassembled WGS sequence"/>
</dbReference>
<evidence type="ECO:0000313" key="4">
    <source>
        <dbReference type="Proteomes" id="UP000078113"/>
    </source>
</evidence>
<feature type="region of interest" description="Disordered" evidence="1">
    <location>
        <begin position="49"/>
        <end position="91"/>
    </location>
</feature>
<keyword evidence="2" id="KW-0732">Signal</keyword>
<feature type="signal peptide" evidence="2">
    <location>
        <begin position="1"/>
        <end position="27"/>
    </location>
</feature>
<proteinExistence type="predicted"/>
<evidence type="ECO:0008006" key="5">
    <source>
        <dbReference type="Google" id="ProtNLM"/>
    </source>
</evidence>
<reference evidence="3" key="1">
    <citation type="submission" date="2016-04" db="EMBL/GenBank/DDBJ databases">
        <authorList>
            <person name="Nguyen H.D."/>
            <person name="Samba Siva P."/>
            <person name="Cullis J."/>
            <person name="Levesque C.A."/>
            <person name="Hambleton S."/>
        </authorList>
    </citation>
    <scope>NUCLEOTIDE SEQUENCE</scope>
    <source>
        <strain evidence="3">DAOMC 236422</strain>
    </source>
</reference>
<feature type="chain" id="PRO_5036464429" description="Secreted protein" evidence="2">
    <location>
        <begin position="28"/>
        <end position="91"/>
    </location>
</feature>
<evidence type="ECO:0000313" key="3">
    <source>
        <dbReference type="EMBL" id="KAE8262061.1"/>
    </source>
</evidence>
<dbReference type="AlphaFoldDB" id="A0A8X7T1J7"/>
<comment type="caution">
    <text evidence="3">The sequence shown here is derived from an EMBL/GenBank/DDBJ whole genome shotgun (WGS) entry which is preliminary data.</text>
</comment>
<protein>
    <recommendedName>
        <fullName evidence="5">Secreted protein</fullName>
    </recommendedName>
</protein>